<accession>A0A1I3ZZ67</accession>
<dbReference type="STRING" id="1884381.SAMN05518846_11448"/>
<dbReference type="Pfam" id="PF01865">
    <property type="entry name" value="PhoU_div"/>
    <property type="match status" value="1"/>
</dbReference>
<dbReference type="RefSeq" id="WP_092273183.1">
    <property type="nucleotide sequence ID" value="NZ_BJOE01000043.1"/>
</dbReference>
<dbReference type="Proteomes" id="UP000198915">
    <property type="component" value="Unassembled WGS sequence"/>
</dbReference>
<gene>
    <name evidence="2" type="ORF">SAMN05518846_11448</name>
</gene>
<dbReference type="AlphaFoldDB" id="A0A1I3ZZ67"/>
<dbReference type="PANTHER" id="PTHR37298">
    <property type="entry name" value="UPF0111 PROTEIN YKAA"/>
    <property type="match status" value="1"/>
</dbReference>
<protein>
    <recommendedName>
        <fullName evidence="4">Phosphate transport regulator</fullName>
    </recommendedName>
</protein>
<dbReference type="GeneID" id="301133135"/>
<dbReference type="InterPro" id="IPR038078">
    <property type="entry name" value="PhoU-like_sf"/>
</dbReference>
<dbReference type="Gene3D" id="1.20.58.220">
    <property type="entry name" value="Phosphate transport system protein phou homolog 2, domain 2"/>
    <property type="match status" value="1"/>
</dbReference>
<evidence type="ECO:0000256" key="1">
    <source>
        <dbReference type="ARBA" id="ARBA00008591"/>
    </source>
</evidence>
<dbReference type="PANTHER" id="PTHR37298:SF1">
    <property type="entry name" value="UPF0111 PROTEIN YKAA"/>
    <property type="match status" value="1"/>
</dbReference>
<dbReference type="InterPro" id="IPR018445">
    <property type="entry name" value="Put_Phosphate_transp_reg"/>
</dbReference>
<evidence type="ECO:0000313" key="2">
    <source>
        <dbReference type="EMBL" id="SFK48839.1"/>
    </source>
</evidence>
<dbReference type="InterPro" id="IPR052912">
    <property type="entry name" value="UPF0111_domain"/>
</dbReference>
<evidence type="ECO:0000313" key="3">
    <source>
        <dbReference type="Proteomes" id="UP000198915"/>
    </source>
</evidence>
<reference evidence="3" key="1">
    <citation type="submission" date="2016-10" db="EMBL/GenBank/DDBJ databases">
        <authorList>
            <person name="Varghese N."/>
            <person name="Submissions S."/>
        </authorList>
    </citation>
    <scope>NUCLEOTIDE SEQUENCE [LARGE SCALE GENOMIC DNA]</scope>
    <source>
        <strain evidence="3">OK042</strain>
    </source>
</reference>
<proteinExistence type="inferred from homology"/>
<evidence type="ECO:0008006" key="4">
    <source>
        <dbReference type="Google" id="ProtNLM"/>
    </source>
</evidence>
<dbReference type="EMBL" id="FORT01000014">
    <property type="protein sequence ID" value="SFK48839.1"/>
    <property type="molecule type" value="Genomic_DNA"/>
</dbReference>
<keyword evidence="3" id="KW-1185">Reference proteome</keyword>
<sequence>MLFTKTDALLEDLYEIAKNVHESAVYFNEYKISSMETLKTFSETMKDYESKGDKLIHEIIIRINKTFITAIEREDVMELAVRLDDVLDGLETCSSRLYMYDIMEPDETMVKFGQIIEDSSQQILLAMDLLRHQKLSEMREYIIRINDLESTGDELVRRSIRELFHSSTDPIHIIQLKEIYEVLEGVMDHCEDVADAMETVIMSNT</sequence>
<comment type="similarity">
    <text evidence="1">Belongs to the UPF0111 family.</text>
</comment>
<name>A0A1I3ZZ67_9BACL</name>
<organism evidence="2 3">
    <name type="scientific">Brevibacillus centrosporus</name>
    <dbReference type="NCBI Taxonomy" id="54910"/>
    <lineage>
        <taxon>Bacteria</taxon>
        <taxon>Bacillati</taxon>
        <taxon>Bacillota</taxon>
        <taxon>Bacilli</taxon>
        <taxon>Bacillales</taxon>
        <taxon>Paenibacillaceae</taxon>
        <taxon>Brevibacillus</taxon>
    </lineage>
</organism>